<feature type="modified residue" description="N6-(pyridoxal phosphate)lysine" evidence="2 3">
    <location>
        <position position="55"/>
    </location>
</feature>
<dbReference type="RefSeq" id="WP_132205454.1">
    <property type="nucleotide sequence ID" value="NZ_SMKY01000425.1"/>
</dbReference>
<evidence type="ECO:0000256" key="2">
    <source>
        <dbReference type="HAMAP-Rule" id="MF_02087"/>
    </source>
</evidence>
<organism evidence="6 7">
    <name type="scientific">Actinomadura darangshiensis</name>
    <dbReference type="NCBI Taxonomy" id="705336"/>
    <lineage>
        <taxon>Bacteria</taxon>
        <taxon>Bacillati</taxon>
        <taxon>Actinomycetota</taxon>
        <taxon>Actinomycetes</taxon>
        <taxon>Streptosporangiales</taxon>
        <taxon>Thermomonosporaceae</taxon>
        <taxon>Actinomadura</taxon>
    </lineage>
</organism>
<gene>
    <name evidence="6" type="ORF">E1293_43485</name>
</gene>
<dbReference type="InterPro" id="IPR029066">
    <property type="entry name" value="PLP-binding_barrel"/>
</dbReference>
<evidence type="ECO:0000256" key="1">
    <source>
        <dbReference type="ARBA" id="ARBA00022898"/>
    </source>
</evidence>
<sequence length="252" mass="25749">MTGAGTAGNGNDGHGAEHRRAEISEGIAAVRKRIAAACAAAGRDEREITLIAVTKTFPASDVRLLAGLGLTEVGENRDQEARPKAAECADLPLTWHFVGRLQTNKARAVAGYADVVHSVDRVRLARALSEAADRAGRTIRCLVQVSLDEAASPQEQGRGGASPGDVPELADAIAGAAGLELGGVMAVAPLGADPLPAFTRLAAVAARVRGNHPGARIVSAGMSGDLEQAIACGATHLRVGTALLGGRRAIVR</sequence>
<dbReference type="Proteomes" id="UP000295578">
    <property type="component" value="Unassembled WGS sequence"/>
</dbReference>
<dbReference type="Gene3D" id="3.20.20.10">
    <property type="entry name" value="Alanine racemase"/>
    <property type="match status" value="1"/>
</dbReference>
<dbReference type="EMBL" id="SMKY01000425">
    <property type="protein sequence ID" value="TDD63137.1"/>
    <property type="molecule type" value="Genomic_DNA"/>
</dbReference>
<keyword evidence="1 2" id="KW-0663">Pyridoxal phosphate</keyword>
<comment type="similarity">
    <text evidence="2 4">Belongs to the pyridoxal phosphate-binding protein YggS/PROSC family.</text>
</comment>
<dbReference type="CDD" id="cd00635">
    <property type="entry name" value="PLPDE_III_YBL036c_like"/>
    <property type="match status" value="1"/>
</dbReference>
<dbReference type="NCBIfam" id="TIGR00044">
    <property type="entry name" value="YggS family pyridoxal phosphate-dependent enzyme"/>
    <property type="match status" value="1"/>
</dbReference>
<evidence type="ECO:0000313" key="7">
    <source>
        <dbReference type="Proteomes" id="UP000295578"/>
    </source>
</evidence>
<evidence type="ECO:0000256" key="3">
    <source>
        <dbReference type="PIRSR" id="PIRSR004848-1"/>
    </source>
</evidence>
<evidence type="ECO:0000256" key="4">
    <source>
        <dbReference type="RuleBase" id="RU004514"/>
    </source>
</evidence>
<dbReference type="SUPFAM" id="SSF51419">
    <property type="entry name" value="PLP-binding barrel"/>
    <property type="match status" value="1"/>
</dbReference>
<dbReference type="PANTHER" id="PTHR10146">
    <property type="entry name" value="PROLINE SYNTHETASE CO-TRANSCRIBED BACTERIAL HOMOLOG PROTEIN"/>
    <property type="match status" value="1"/>
</dbReference>
<keyword evidence="7" id="KW-1185">Reference proteome</keyword>
<proteinExistence type="inferred from homology"/>
<comment type="cofactor">
    <cofactor evidence="3">
        <name>pyridoxal 5'-phosphate</name>
        <dbReference type="ChEBI" id="CHEBI:597326"/>
    </cofactor>
</comment>
<dbReference type="InterPro" id="IPR001608">
    <property type="entry name" value="Ala_racemase_N"/>
</dbReference>
<name>A0A4V2YQR6_9ACTN</name>
<dbReference type="PIRSF" id="PIRSF004848">
    <property type="entry name" value="YBL036c_PLPDEIII"/>
    <property type="match status" value="1"/>
</dbReference>
<evidence type="ECO:0000313" key="6">
    <source>
        <dbReference type="EMBL" id="TDD63137.1"/>
    </source>
</evidence>
<dbReference type="HAMAP" id="MF_02087">
    <property type="entry name" value="PLP_homeostasis"/>
    <property type="match status" value="1"/>
</dbReference>
<dbReference type="Pfam" id="PF01168">
    <property type="entry name" value="Ala_racemase_N"/>
    <property type="match status" value="1"/>
</dbReference>
<accession>A0A4V2YQR6</accession>
<protein>
    <recommendedName>
        <fullName evidence="2">Pyridoxal phosphate homeostasis protein</fullName>
        <shortName evidence="2">PLP homeostasis protein</shortName>
    </recommendedName>
</protein>
<evidence type="ECO:0000259" key="5">
    <source>
        <dbReference type="Pfam" id="PF01168"/>
    </source>
</evidence>
<reference evidence="6 7" key="1">
    <citation type="submission" date="2019-03" db="EMBL/GenBank/DDBJ databases">
        <title>Draft genome sequences of novel Actinobacteria.</title>
        <authorList>
            <person name="Sahin N."/>
            <person name="Ay H."/>
            <person name="Saygin H."/>
        </authorList>
    </citation>
    <scope>NUCLEOTIDE SEQUENCE [LARGE SCALE GENOMIC DNA]</scope>
    <source>
        <strain evidence="6 7">DSM 45941</strain>
    </source>
</reference>
<dbReference type="InterPro" id="IPR011078">
    <property type="entry name" value="PyrdxlP_homeostasis"/>
</dbReference>
<dbReference type="AlphaFoldDB" id="A0A4V2YQR6"/>
<comment type="caution">
    <text evidence="6">The sequence shown here is derived from an EMBL/GenBank/DDBJ whole genome shotgun (WGS) entry which is preliminary data.</text>
</comment>
<dbReference type="PROSITE" id="PS01211">
    <property type="entry name" value="UPF0001"/>
    <property type="match status" value="1"/>
</dbReference>
<comment type="function">
    <text evidence="2">Pyridoxal 5'-phosphate (PLP)-binding protein, which is involved in PLP homeostasis.</text>
</comment>
<dbReference type="OrthoDB" id="9804072at2"/>
<dbReference type="PANTHER" id="PTHR10146:SF14">
    <property type="entry name" value="PYRIDOXAL PHOSPHATE HOMEOSTASIS PROTEIN"/>
    <property type="match status" value="1"/>
</dbReference>
<feature type="domain" description="Alanine racemase N-terminal" evidence="5">
    <location>
        <begin position="49"/>
        <end position="247"/>
    </location>
</feature>
<dbReference type="GO" id="GO:0030170">
    <property type="term" value="F:pyridoxal phosphate binding"/>
    <property type="evidence" value="ECO:0007669"/>
    <property type="project" value="UniProtKB-UniRule"/>
</dbReference>